<dbReference type="SMART" id="SM00382">
    <property type="entry name" value="AAA"/>
    <property type="match status" value="1"/>
</dbReference>
<dbReference type="PANTHER" id="PTHR23074:SF78">
    <property type="entry name" value="KATANIN P60 ATPASE-CONTAINING SUBUNIT A-LIKE 2"/>
    <property type="match status" value="1"/>
</dbReference>
<dbReference type="Gene3D" id="3.40.50.300">
    <property type="entry name" value="P-loop containing nucleotide triphosphate hydrolases"/>
    <property type="match status" value="1"/>
</dbReference>
<dbReference type="CDD" id="cd19509">
    <property type="entry name" value="RecA-like_VPS4-like"/>
    <property type="match status" value="1"/>
</dbReference>
<dbReference type="STRING" id="1344416.A0A139AGZ7"/>
<keyword evidence="7 8" id="KW-0413">Isomerase</keyword>
<dbReference type="GO" id="GO:0005524">
    <property type="term" value="F:ATP binding"/>
    <property type="evidence" value="ECO:0007669"/>
    <property type="project" value="UniProtKB-KW"/>
</dbReference>
<dbReference type="EMBL" id="KQ965759">
    <property type="protein sequence ID" value="KXS15834.1"/>
    <property type="molecule type" value="Genomic_DNA"/>
</dbReference>
<evidence type="ECO:0000256" key="1">
    <source>
        <dbReference type="ARBA" id="ARBA00004647"/>
    </source>
</evidence>
<comment type="similarity">
    <text evidence="8">Belongs to the AAA ATPase family. Katanin p60 subunit A1 subfamily. A-like 2 sub-subfamily.</text>
</comment>
<dbReference type="SUPFAM" id="SSF52540">
    <property type="entry name" value="P-loop containing nucleoside triphosphate hydrolases"/>
    <property type="match status" value="1"/>
</dbReference>
<evidence type="ECO:0000256" key="6">
    <source>
        <dbReference type="ARBA" id="ARBA00023212"/>
    </source>
</evidence>
<protein>
    <recommendedName>
        <fullName evidence="8">Katanin p60 ATPase-containing subunit A-like 2</fullName>
        <shortName evidence="8">Katanin p60 subunit A-like 2</shortName>
        <ecNumber evidence="8">5.6.1.1</ecNumber>
    </recommendedName>
    <alternativeName>
        <fullName evidence="8">p60 katanin-like 2</fullName>
    </alternativeName>
</protein>
<keyword evidence="3 8" id="KW-0493">Microtubule</keyword>
<dbReference type="OMA" id="MKTQGKY"/>
<evidence type="ECO:0000259" key="10">
    <source>
        <dbReference type="SMART" id="SM00382"/>
    </source>
</evidence>
<feature type="region of interest" description="Disordered" evidence="9">
    <location>
        <begin position="168"/>
        <end position="204"/>
    </location>
</feature>
<dbReference type="GO" id="GO:0016887">
    <property type="term" value="F:ATP hydrolysis activity"/>
    <property type="evidence" value="ECO:0007669"/>
    <property type="project" value="InterPro"/>
</dbReference>
<dbReference type="GO" id="GO:0051013">
    <property type="term" value="P:microtubule severing"/>
    <property type="evidence" value="ECO:0007669"/>
    <property type="project" value="UniProtKB-UniRule"/>
</dbReference>
<dbReference type="Proteomes" id="UP000070544">
    <property type="component" value="Unassembled WGS sequence"/>
</dbReference>
<feature type="region of interest" description="Disordered" evidence="9">
    <location>
        <begin position="95"/>
        <end position="142"/>
    </location>
</feature>
<proteinExistence type="inferred from homology"/>
<dbReference type="InterPro" id="IPR003593">
    <property type="entry name" value="AAA+_ATPase"/>
</dbReference>
<dbReference type="EC" id="5.6.1.1" evidence="8"/>
<name>A0A139AGZ7_GONPJ</name>
<keyword evidence="12" id="KW-1185">Reference proteome</keyword>
<evidence type="ECO:0000313" key="11">
    <source>
        <dbReference type="EMBL" id="KXS15834.1"/>
    </source>
</evidence>
<evidence type="ECO:0000256" key="7">
    <source>
        <dbReference type="ARBA" id="ARBA00023235"/>
    </source>
</evidence>
<dbReference type="OrthoDB" id="29072at2759"/>
<dbReference type="GO" id="GO:0000922">
    <property type="term" value="C:spindle pole"/>
    <property type="evidence" value="ECO:0007669"/>
    <property type="project" value="UniProtKB-SubCell"/>
</dbReference>
<organism evidence="11 12">
    <name type="scientific">Gonapodya prolifera (strain JEL478)</name>
    <name type="common">Monoblepharis prolifera</name>
    <dbReference type="NCBI Taxonomy" id="1344416"/>
    <lineage>
        <taxon>Eukaryota</taxon>
        <taxon>Fungi</taxon>
        <taxon>Fungi incertae sedis</taxon>
        <taxon>Chytridiomycota</taxon>
        <taxon>Chytridiomycota incertae sedis</taxon>
        <taxon>Monoblepharidomycetes</taxon>
        <taxon>Monoblepharidales</taxon>
        <taxon>Gonapodyaceae</taxon>
        <taxon>Gonapodya</taxon>
    </lineage>
</organism>
<dbReference type="InterPro" id="IPR006594">
    <property type="entry name" value="LisH"/>
</dbReference>
<evidence type="ECO:0000313" key="12">
    <source>
        <dbReference type="Proteomes" id="UP000070544"/>
    </source>
</evidence>
<dbReference type="PROSITE" id="PS50896">
    <property type="entry name" value="LISH"/>
    <property type="match status" value="1"/>
</dbReference>
<dbReference type="InterPro" id="IPR003959">
    <property type="entry name" value="ATPase_AAA_core"/>
</dbReference>
<feature type="compositionally biased region" description="Pro residues" evidence="9">
    <location>
        <begin position="111"/>
        <end position="124"/>
    </location>
</feature>
<comment type="subcellular location">
    <subcellularLocation>
        <location evidence="1 8">Cytoplasm</location>
        <location evidence="1 8">Cytoskeleton</location>
        <location evidence="1 8">Spindle pole</location>
    </subcellularLocation>
    <subcellularLocation>
        <location evidence="8">Cytoplasm</location>
        <location evidence="8">Cytoskeleton</location>
    </subcellularLocation>
    <subcellularLocation>
        <location evidence="8">Cytoplasm</location>
    </subcellularLocation>
    <subcellularLocation>
        <location evidence="8">Cytoplasm</location>
        <location evidence="8">Cytoskeleton</location>
        <location evidence="8">Spindle</location>
    </subcellularLocation>
    <text evidence="8">Localizes within the cytoplasm, partially overlapping with microtubules in interphase and to the mitotic spindle and spindle poles during mitosis.</text>
</comment>
<dbReference type="Pfam" id="PF00004">
    <property type="entry name" value="AAA"/>
    <property type="match status" value="1"/>
</dbReference>
<dbReference type="AlphaFoldDB" id="A0A139AGZ7"/>
<dbReference type="GO" id="GO:0008568">
    <property type="term" value="F:microtubule severing ATPase activity"/>
    <property type="evidence" value="ECO:0007669"/>
    <property type="project" value="UniProtKB-EC"/>
</dbReference>
<dbReference type="SMART" id="SM00667">
    <property type="entry name" value="LisH"/>
    <property type="match status" value="1"/>
</dbReference>
<keyword evidence="2 8" id="KW-0963">Cytoplasm</keyword>
<evidence type="ECO:0000256" key="2">
    <source>
        <dbReference type="ARBA" id="ARBA00022490"/>
    </source>
</evidence>
<gene>
    <name evidence="8" type="primary">KATNAL2</name>
    <name evidence="11" type="ORF">M427DRAFT_69740</name>
</gene>
<dbReference type="InterPro" id="IPR027497">
    <property type="entry name" value="Katanin_p60_AL2"/>
</dbReference>
<evidence type="ECO:0000256" key="8">
    <source>
        <dbReference type="HAMAP-Rule" id="MF_03025"/>
    </source>
</evidence>
<dbReference type="InterPro" id="IPR050304">
    <property type="entry name" value="MT-severing_AAA_ATPase"/>
</dbReference>
<feature type="binding site" evidence="8">
    <location>
        <begin position="321"/>
        <end position="328"/>
    </location>
    <ligand>
        <name>ATP</name>
        <dbReference type="ChEBI" id="CHEBI:30616"/>
    </ligand>
</feature>
<dbReference type="Gene3D" id="1.10.8.60">
    <property type="match status" value="1"/>
</dbReference>
<dbReference type="PANTHER" id="PTHR23074">
    <property type="entry name" value="AAA DOMAIN-CONTAINING"/>
    <property type="match status" value="1"/>
</dbReference>
<keyword evidence="6 8" id="KW-0206">Cytoskeleton</keyword>
<dbReference type="FunFam" id="3.40.50.300:FF:000159">
    <property type="entry name" value="Katanin p60 ATPase-containing subunit A1"/>
    <property type="match status" value="1"/>
</dbReference>
<dbReference type="GO" id="GO:0008017">
    <property type="term" value="F:microtubule binding"/>
    <property type="evidence" value="ECO:0007669"/>
    <property type="project" value="UniProtKB-UniRule"/>
</dbReference>
<reference evidence="11 12" key="1">
    <citation type="journal article" date="2015" name="Genome Biol. Evol.">
        <title>Phylogenomic analyses indicate that early fungi evolved digesting cell walls of algal ancestors of land plants.</title>
        <authorList>
            <person name="Chang Y."/>
            <person name="Wang S."/>
            <person name="Sekimoto S."/>
            <person name="Aerts A.L."/>
            <person name="Choi C."/>
            <person name="Clum A."/>
            <person name="LaButti K.M."/>
            <person name="Lindquist E.A."/>
            <person name="Yee Ngan C."/>
            <person name="Ohm R.A."/>
            <person name="Salamov A.A."/>
            <person name="Grigoriev I.V."/>
            <person name="Spatafora J.W."/>
            <person name="Berbee M.L."/>
        </authorList>
    </citation>
    <scope>NUCLEOTIDE SEQUENCE [LARGE SCALE GENOMIC DNA]</scope>
    <source>
        <strain evidence="11 12">JEL478</strain>
    </source>
</reference>
<accession>A0A139AGZ7</accession>
<dbReference type="Pfam" id="PF17862">
    <property type="entry name" value="AAA_lid_3"/>
    <property type="match status" value="1"/>
</dbReference>
<dbReference type="HAMAP" id="MF_03025">
    <property type="entry name" value="Katanin_p60_AL2"/>
    <property type="match status" value="1"/>
</dbReference>
<evidence type="ECO:0000256" key="9">
    <source>
        <dbReference type="SAM" id="MobiDB-lite"/>
    </source>
</evidence>
<comment type="function">
    <text evidence="8">Severs microtubules in vitro in an ATP-dependent manner. This activity may promote rapid reorganization of cellular microtubule arrays.</text>
</comment>
<feature type="compositionally biased region" description="Basic and acidic residues" evidence="9">
    <location>
        <begin position="96"/>
        <end position="107"/>
    </location>
</feature>
<dbReference type="InterPro" id="IPR027417">
    <property type="entry name" value="P-loop_NTPase"/>
</dbReference>
<keyword evidence="5 8" id="KW-0067">ATP-binding</keyword>
<comment type="catalytic activity">
    <reaction evidence="8">
        <text>n ATP + n H2O + a microtubule = n ADP + n phosphate + (n+1) alpha/beta tubulin heterodimers.</text>
        <dbReference type="EC" id="5.6.1.1"/>
    </reaction>
</comment>
<evidence type="ECO:0000256" key="4">
    <source>
        <dbReference type="ARBA" id="ARBA00022741"/>
    </source>
</evidence>
<dbReference type="GO" id="GO:0005874">
    <property type="term" value="C:microtubule"/>
    <property type="evidence" value="ECO:0007669"/>
    <property type="project" value="UniProtKB-KW"/>
</dbReference>
<evidence type="ECO:0000256" key="3">
    <source>
        <dbReference type="ARBA" id="ARBA00022701"/>
    </source>
</evidence>
<dbReference type="InterPro" id="IPR041569">
    <property type="entry name" value="AAA_lid_3"/>
</dbReference>
<evidence type="ECO:0000256" key="5">
    <source>
        <dbReference type="ARBA" id="ARBA00022840"/>
    </source>
</evidence>
<dbReference type="GO" id="GO:0005737">
    <property type="term" value="C:cytoplasm"/>
    <property type="evidence" value="ECO:0007669"/>
    <property type="project" value="UniProtKB-SubCell"/>
</dbReference>
<sequence length="597" mass="65343">MMQTRETLSFQNLKMSNEARLADEERLERRKKNALVLILHHLQAFGYIDSASRLQSESGVSLSHVTVADNVDLLTVMQEYESYYTFKFGRAPRMTRKSDGYRDDIAKPTRPRPSAPAPPKPPPHSSISSAYQSAADDGTPTLRPLAFPKLGYLHPGVNLGQTNSAPAAGQVALKSKSKPALEPINGAKPPATVSGPGRPGAAHDTVESADSAATLMGMDVVGTNFSKPHKAEHDDRPVTPTSRQVDRLLKPLPDFGTSELRDLAAVISREIFVENPNVKWSDIAGLSDAKRLVQESVIYPLKYPQLFTGLLTPWKGLLLYGPPGTGKTMLARALATSCKTTFFNISASSIVSKWRGDSEKLVRVLFELARYHAPSTVFIDEIESIMGQRQGEGNEHEGSRRMKTELLVQIDGLAAGAEGEREGGGSGEMQDPAARKHVFLLAATNMPWDLDVAMLRRLEKRIHVDLPSHDARRAMFARYLDPSARDGFGNPITSPYLDLDALAARTEGYSGADIKLVCKEAAMRPVREIMERLEGEVNAVEQGQEQADGVDGGKGKTMQRRTVDMGDVEDAIERTCPSCDGRMSEKYAQWAKSFGSV</sequence>
<keyword evidence="4 8" id="KW-0547">Nucleotide-binding</keyword>
<feature type="domain" description="AAA+ ATPase" evidence="10">
    <location>
        <begin position="313"/>
        <end position="468"/>
    </location>
</feature>